<comment type="similarity">
    <text evidence="1">Belongs to the carbon-nitrogen hydrolase superfamily. Nitrilase family.</text>
</comment>
<dbReference type="InterPro" id="IPR003010">
    <property type="entry name" value="C-N_Hydrolase"/>
</dbReference>
<dbReference type="Proteomes" id="UP001437256">
    <property type="component" value="Unassembled WGS sequence"/>
</dbReference>
<evidence type="ECO:0000256" key="2">
    <source>
        <dbReference type="ARBA" id="ARBA00022801"/>
    </source>
</evidence>
<dbReference type="PROSITE" id="PS50263">
    <property type="entry name" value="CN_HYDROLASE"/>
    <property type="match status" value="1"/>
</dbReference>
<evidence type="ECO:0000313" key="5">
    <source>
        <dbReference type="EMBL" id="KAL0070453.1"/>
    </source>
</evidence>
<comment type="caution">
    <text evidence="5">The sequence shown here is derived from an EMBL/GenBank/DDBJ whole genome shotgun (WGS) entry which is preliminary data.</text>
</comment>
<evidence type="ECO:0000313" key="6">
    <source>
        <dbReference type="Proteomes" id="UP001437256"/>
    </source>
</evidence>
<dbReference type="SUPFAM" id="SSF56317">
    <property type="entry name" value="Carbon-nitrogen hydrolase"/>
    <property type="match status" value="1"/>
</dbReference>
<feature type="domain" description="CN hydrolase" evidence="4">
    <location>
        <begin position="15"/>
        <end position="290"/>
    </location>
</feature>
<organism evidence="5 6">
    <name type="scientific">Marasmius tenuissimus</name>
    <dbReference type="NCBI Taxonomy" id="585030"/>
    <lineage>
        <taxon>Eukaryota</taxon>
        <taxon>Fungi</taxon>
        <taxon>Dikarya</taxon>
        <taxon>Basidiomycota</taxon>
        <taxon>Agaricomycotina</taxon>
        <taxon>Agaricomycetes</taxon>
        <taxon>Agaricomycetidae</taxon>
        <taxon>Agaricales</taxon>
        <taxon>Marasmiineae</taxon>
        <taxon>Marasmiaceae</taxon>
        <taxon>Marasmius</taxon>
    </lineage>
</organism>
<keyword evidence="2" id="KW-0378">Hydrolase</keyword>
<dbReference type="EMBL" id="JBBXMP010000006">
    <property type="protein sequence ID" value="KAL0070453.1"/>
    <property type="molecule type" value="Genomic_DNA"/>
</dbReference>
<proteinExistence type="inferred from homology"/>
<dbReference type="PROSITE" id="PS00920">
    <property type="entry name" value="NITRIL_CHT_1"/>
    <property type="match status" value="1"/>
</dbReference>
<dbReference type="PANTHER" id="PTHR46044:SF14">
    <property type="entry name" value="ARYLACETONITRILASE"/>
    <property type="match status" value="1"/>
</dbReference>
<dbReference type="InterPro" id="IPR036526">
    <property type="entry name" value="C-N_Hydrolase_sf"/>
</dbReference>
<protein>
    <recommendedName>
        <fullName evidence="4">CN hydrolase domain-containing protein</fullName>
    </recommendedName>
</protein>
<reference evidence="5 6" key="1">
    <citation type="submission" date="2024-05" db="EMBL/GenBank/DDBJ databases">
        <title>A draft genome resource for the thread blight pathogen Marasmius tenuissimus strain MS-2.</title>
        <authorList>
            <person name="Yulfo-Soto G.E."/>
            <person name="Baruah I.K."/>
            <person name="Amoako-Attah I."/>
            <person name="Bukari Y."/>
            <person name="Meinhardt L.W."/>
            <person name="Bailey B.A."/>
            <person name="Cohen S.P."/>
        </authorList>
    </citation>
    <scope>NUCLEOTIDE SEQUENCE [LARGE SCALE GENOMIC DNA]</scope>
    <source>
        <strain evidence="5 6">MS-2</strain>
    </source>
</reference>
<dbReference type="PANTHER" id="PTHR46044">
    <property type="entry name" value="NITRILASE"/>
    <property type="match status" value="1"/>
</dbReference>
<evidence type="ECO:0000256" key="1">
    <source>
        <dbReference type="ARBA" id="ARBA00008129"/>
    </source>
</evidence>
<name>A0ABR3A9R7_9AGAR</name>
<accession>A0ABR3A9R7</accession>
<sequence>MPVTLNPSSGDTRKFKVAAVQAEPVWLDLQGGVNKTIDIINEAAIAGAKIIGFPEVFIPGYPWTPWANDFIACQPVLKEYQANSMAVHSPEMDRIRKACKDNDVNIVLGFSERDGASLYISQVTITQDGNIANHRRKIKPTHYEKTVFGDGSAQSVYNVVQTPYGRVGSLNCWEHIQPWLKTHMYAQHPQIFVGGWWPAFLPGTGGSPFIVSSEASSRMTQSVAMEGGCFGLVCCQVVSEAGAQKMKMTGFPWFVFPGGGFTTIYGPDGSALTPPIDPGEEKVVYATISLDKINEVKLVADTMGNYSRFDLLRTVVHGKNWAPASYGLEELQAFEDTKQNEIKNAANCATYGPVSQATNGKTEIEA</sequence>
<evidence type="ECO:0000256" key="3">
    <source>
        <dbReference type="PROSITE-ProRule" id="PRU10139"/>
    </source>
</evidence>
<dbReference type="InterPro" id="IPR000132">
    <property type="entry name" value="Nitrilase/CN_hydratase_CS"/>
</dbReference>
<keyword evidence="6" id="KW-1185">Reference proteome</keyword>
<dbReference type="Pfam" id="PF00795">
    <property type="entry name" value="CN_hydrolase"/>
    <property type="match status" value="1"/>
</dbReference>
<dbReference type="InterPro" id="IPR044149">
    <property type="entry name" value="Nitrilases_CHs"/>
</dbReference>
<dbReference type="Gene3D" id="3.60.110.10">
    <property type="entry name" value="Carbon-nitrogen hydrolase"/>
    <property type="match status" value="1"/>
</dbReference>
<feature type="active site" description="Proton acceptor" evidence="3">
    <location>
        <position position="55"/>
    </location>
</feature>
<dbReference type="CDD" id="cd07564">
    <property type="entry name" value="nitrilases_CHs"/>
    <property type="match status" value="1"/>
</dbReference>
<evidence type="ECO:0000259" key="4">
    <source>
        <dbReference type="PROSITE" id="PS50263"/>
    </source>
</evidence>
<gene>
    <name evidence="5" type="ORF">AAF712_002285</name>
</gene>